<keyword evidence="5 6" id="KW-0408">Iron</keyword>
<dbReference type="GO" id="GO:0004497">
    <property type="term" value="F:monooxygenase activity"/>
    <property type="evidence" value="ECO:0007669"/>
    <property type="project" value="UniProtKB-KW"/>
</dbReference>
<protein>
    <recommendedName>
        <fullName evidence="10">Cytochrome P450</fullName>
    </recommendedName>
</protein>
<dbReference type="InterPro" id="IPR017972">
    <property type="entry name" value="Cyt_P450_CS"/>
</dbReference>
<dbReference type="EMBL" id="KN837163">
    <property type="protein sequence ID" value="KIJ38170.1"/>
    <property type="molecule type" value="Genomic_DNA"/>
</dbReference>
<keyword evidence="7" id="KW-0503">Monooxygenase</keyword>
<feature type="binding site" description="axial binding residue" evidence="6">
    <location>
        <position position="247"/>
    </location>
    <ligand>
        <name>heme</name>
        <dbReference type="ChEBI" id="CHEBI:30413"/>
    </ligand>
    <ligandPart>
        <name>Fe</name>
        <dbReference type="ChEBI" id="CHEBI:18248"/>
    </ligandPart>
</feature>
<comment type="similarity">
    <text evidence="2 7">Belongs to the cytochrome P450 family.</text>
</comment>
<evidence type="ECO:0000256" key="1">
    <source>
        <dbReference type="ARBA" id="ARBA00001971"/>
    </source>
</evidence>
<dbReference type="PRINTS" id="PR00385">
    <property type="entry name" value="P450"/>
</dbReference>
<dbReference type="PROSITE" id="PS00086">
    <property type="entry name" value="CYTOCHROME_P450"/>
    <property type="match status" value="1"/>
</dbReference>
<accession>A0A0C9VKB0</accession>
<evidence type="ECO:0000313" key="9">
    <source>
        <dbReference type="Proteomes" id="UP000054279"/>
    </source>
</evidence>
<dbReference type="Pfam" id="PF00067">
    <property type="entry name" value="p450"/>
    <property type="match status" value="1"/>
</dbReference>
<dbReference type="InterPro" id="IPR001128">
    <property type="entry name" value="Cyt_P450"/>
</dbReference>
<dbReference type="GO" id="GO:0016705">
    <property type="term" value="F:oxidoreductase activity, acting on paired donors, with incorporation or reduction of molecular oxygen"/>
    <property type="evidence" value="ECO:0007669"/>
    <property type="project" value="InterPro"/>
</dbReference>
<dbReference type="InterPro" id="IPR002403">
    <property type="entry name" value="Cyt_P450_E_grp-IV"/>
</dbReference>
<dbReference type="GO" id="GO:0006629">
    <property type="term" value="P:lipid metabolic process"/>
    <property type="evidence" value="ECO:0007669"/>
    <property type="project" value="UniProtKB-ARBA"/>
</dbReference>
<keyword evidence="9" id="KW-1185">Reference proteome</keyword>
<dbReference type="PANTHER" id="PTHR24296">
    <property type="entry name" value="CYTOCHROME P450"/>
    <property type="match status" value="1"/>
</dbReference>
<dbReference type="Gene3D" id="1.10.630.10">
    <property type="entry name" value="Cytochrome P450"/>
    <property type="match status" value="1"/>
</dbReference>
<sequence>MDTVAELNRISASRIHNAYWNITEAVDSDGKMFKAMKNQLLGIINDIIEKKRSKKLNQTNDDPEDFLSTLLETPNLSDDLIRDTLIMLLFASRDTTQNALVWSLSELNQKPDWIGKMREEWSIQGQEGSLARYSDLQRFPIHLAVLYETLRLWPVIPKNARIATIDTVLPAIPEAKLPAVKVDKGDYVFWSDYSMMRNTKVTFHPKYGIWGETAESFDPAHHLSPTGDFMRSPQPKFHGFGAGPRACPGAQLASYQFIAIWASLLSSFNIMPVEQKERYPTDGLTMMMEGTFMVKIAFIK</sequence>
<reference evidence="8 9" key="1">
    <citation type="submission" date="2014-06" db="EMBL/GenBank/DDBJ databases">
        <title>Evolutionary Origins and Diversification of the Mycorrhizal Mutualists.</title>
        <authorList>
            <consortium name="DOE Joint Genome Institute"/>
            <consortium name="Mycorrhizal Genomics Consortium"/>
            <person name="Kohler A."/>
            <person name="Kuo A."/>
            <person name="Nagy L.G."/>
            <person name="Floudas D."/>
            <person name="Copeland A."/>
            <person name="Barry K.W."/>
            <person name="Cichocki N."/>
            <person name="Veneault-Fourrey C."/>
            <person name="LaButti K."/>
            <person name="Lindquist E.A."/>
            <person name="Lipzen A."/>
            <person name="Lundell T."/>
            <person name="Morin E."/>
            <person name="Murat C."/>
            <person name="Riley R."/>
            <person name="Ohm R."/>
            <person name="Sun H."/>
            <person name="Tunlid A."/>
            <person name="Henrissat B."/>
            <person name="Grigoriev I.V."/>
            <person name="Hibbett D.S."/>
            <person name="Martin F."/>
        </authorList>
    </citation>
    <scope>NUCLEOTIDE SEQUENCE [LARGE SCALE GENOMIC DNA]</scope>
    <source>
        <strain evidence="8 9">SS14</strain>
    </source>
</reference>
<dbReference type="OrthoDB" id="1470350at2759"/>
<dbReference type="GO" id="GO:0005506">
    <property type="term" value="F:iron ion binding"/>
    <property type="evidence" value="ECO:0007669"/>
    <property type="project" value="InterPro"/>
</dbReference>
<comment type="cofactor">
    <cofactor evidence="1 6">
        <name>heme</name>
        <dbReference type="ChEBI" id="CHEBI:30413"/>
    </cofactor>
</comment>
<dbReference type="PRINTS" id="PR00465">
    <property type="entry name" value="EP450IV"/>
</dbReference>
<dbReference type="AlphaFoldDB" id="A0A0C9VKB0"/>
<dbReference type="Proteomes" id="UP000054279">
    <property type="component" value="Unassembled WGS sequence"/>
</dbReference>
<dbReference type="SUPFAM" id="SSF48264">
    <property type="entry name" value="Cytochrome P450"/>
    <property type="match status" value="1"/>
</dbReference>
<evidence type="ECO:0000256" key="5">
    <source>
        <dbReference type="ARBA" id="ARBA00023004"/>
    </source>
</evidence>
<keyword evidence="3 6" id="KW-0479">Metal-binding</keyword>
<keyword evidence="4 7" id="KW-0560">Oxidoreductase</keyword>
<evidence type="ECO:0000256" key="3">
    <source>
        <dbReference type="ARBA" id="ARBA00022723"/>
    </source>
</evidence>
<organism evidence="8 9">
    <name type="scientific">Sphaerobolus stellatus (strain SS14)</name>
    <dbReference type="NCBI Taxonomy" id="990650"/>
    <lineage>
        <taxon>Eukaryota</taxon>
        <taxon>Fungi</taxon>
        <taxon>Dikarya</taxon>
        <taxon>Basidiomycota</taxon>
        <taxon>Agaricomycotina</taxon>
        <taxon>Agaricomycetes</taxon>
        <taxon>Phallomycetidae</taxon>
        <taxon>Geastrales</taxon>
        <taxon>Sphaerobolaceae</taxon>
        <taxon>Sphaerobolus</taxon>
    </lineage>
</organism>
<dbReference type="InterPro" id="IPR036396">
    <property type="entry name" value="Cyt_P450_sf"/>
</dbReference>
<evidence type="ECO:0000256" key="6">
    <source>
        <dbReference type="PIRSR" id="PIRSR602403-1"/>
    </source>
</evidence>
<proteinExistence type="inferred from homology"/>
<evidence type="ECO:0000256" key="4">
    <source>
        <dbReference type="ARBA" id="ARBA00023002"/>
    </source>
</evidence>
<dbReference type="HOGENOM" id="CLU_928039_0_0_1"/>
<evidence type="ECO:0000256" key="7">
    <source>
        <dbReference type="RuleBase" id="RU000461"/>
    </source>
</evidence>
<evidence type="ECO:0000256" key="2">
    <source>
        <dbReference type="ARBA" id="ARBA00010617"/>
    </source>
</evidence>
<evidence type="ECO:0000313" key="8">
    <source>
        <dbReference type="EMBL" id="KIJ38170.1"/>
    </source>
</evidence>
<keyword evidence="6 7" id="KW-0349">Heme</keyword>
<dbReference type="GO" id="GO:0020037">
    <property type="term" value="F:heme binding"/>
    <property type="evidence" value="ECO:0007669"/>
    <property type="project" value="InterPro"/>
</dbReference>
<evidence type="ECO:0008006" key="10">
    <source>
        <dbReference type="Google" id="ProtNLM"/>
    </source>
</evidence>
<name>A0A0C9VKB0_SPHS4</name>
<gene>
    <name evidence="8" type="ORF">M422DRAFT_259327</name>
</gene>